<protein>
    <submittedName>
        <fullName evidence="2">Uncharacterized protein</fullName>
    </submittedName>
</protein>
<evidence type="ECO:0000313" key="3">
    <source>
        <dbReference type="Proteomes" id="UP001176940"/>
    </source>
</evidence>
<feature type="region of interest" description="Disordered" evidence="1">
    <location>
        <begin position="104"/>
        <end position="128"/>
    </location>
</feature>
<comment type="caution">
    <text evidence="2">The sequence shown here is derived from an EMBL/GenBank/DDBJ whole genome shotgun (WGS) entry which is preliminary data.</text>
</comment>
<evidence type="ECO:0000313" key="2">
    <source>
        <dbReference type="EMBL" id="CAJ0964302.1"/>
    </source>
</evidence>
<gene>
    <name evidence="2" type="ORF">RIMI_LOCUS19056975</name>
</gene>
<dbReference type="PANTHER" id="PTHR23295">
    <property type="entry name" value="NUCLEAR RECEPTOR COACTIVATOR 5-RELATED"/>
    <property type="match status" value="1"/>
</dbReference>
<dbReference type="Proteomes" id="UP001176940">
    <property type="component" value="Unassembled WGS sequence"/>
</dbReference>
<organism evidence="2 3">
    <name type="scientific">Ranitomeya imitator</name>
    <name type="common">mimic poison frog</name>
    <dbReference type="NCBI Taxonomy" id="111125"/>
    <lineage>
        <taxon>Eukaryota</taxon>
        <taxon>Metazoa</taxon>
        <taxon>Chordata</taxon>
        <taxon>Craniata</taxon>
        <taxon>Vertebrata</taxon>
        <taxon>Euteleostomi</taxon>
        <taxon>Amphibia</taxon>
        <taxon>Batrachia</taxon>
        <taxon>Anura</taxon>
        <taxon>Neobatrachia</taxon>
        <taxon>Hyloidea</taxon>
        <taxon>Dendrobatidae</taxon>
        <taxon>Dendrobatinae</taxon>
        <taxon>Ranitomeya</taxon>
    </lineage>
</organism>
<dbReference type="PANTHER" id="PTHR23295:SF3">
    <property type="entry name" value="NUCLEAR RECEPTOR COACTIVATOR 5"/>
    <property type="match status" value="1"/>
</dbReference>
<proteinExistence type="predicted"/>
<feature type="compositionally biased region" description="Low complexity" evidence="1">
    <location>
        <begin position="106"/>
        <end position="126"/>
    </location>
</feature>
<evidence type="ECO:0000256" key="1">
    <source>
        <dbReference type="SAM" id="MobiDB-lite"/>
    </source>
</evidence>
<reference evidence="2" key="1">
    <citation type="submission" date="2023-07" db="EMBL/GenBank/DDBJ databases">
        <authorList>
            <person name="Stuckert A."/>
        </authorList>
    </citation>
    <scope>NUCLEOTIDE SEQUENCE</scope>
</reference>
<feature type="region of interest" description="Disordered" evidence="1">
    <location>
        <begin position="235"/>
        <end position="254"/>
    </location>
</feature>
<feature type="region of interest" description="Disordered" evidence="1">
    <location>
        <begin position="40"/>
        <end position="88"/>
    </location>
</feature>
<accession>A0ABN9MG29</accession>
<name>A0ABN9MG29_9NEOB</name>
<feature type="compositionally biased region" description="Low complexity" evidence="1">
    <location>
        <begin position="67"/>
        <end position="87"/>
    </location>
</feature>
<dbReference type="InterPro" id="IPR052600">
    <property type="entry name" value="Nuc_rcpt_coact/corep"/>
</dbReference>
<dbReference type="EMBL" id="CAUEEQ010059875">
    <property type="protein sequence ID" value="CAJ0964302.1"/>
    <property type="molecule type" value="Genomic_DNA"/>
</dbReference>
<sequence>MTLLNLLADNRYVTAEEIEKVILYLQDRKERILALSGEPLTPQLSRPLGASSGPSHEGSLTLGSSQTMTQPLTSGTPTTQTPSKSQQELQAKILSLFNSGAVSSLTSKPTSSGATTTTPGQSYGTTASTQRPVAQMDVASLGPSVQRSQAIVNQHPSSLTQGEGVRGAASRPVPSVQMQNMYGQLRPQAPNNVPNQRPVASVGINFDNPSVQKALDTLIQSGPALSHFVSQTTAQAVRSGPPQQPSLVTYPRHF</sequence>
<keyword evidence="3" id="KW-1185">Reference proteome</keyword>